<proteinExistence type="predicted"/>
<evidence type="ECO:0000313" key="2">
    <source>
        <dbReference type="EMBL" id="MCI41093.1"/>
    </source>
</evidence>
<organism evidence="2 3">
    <name type="scientific">Trifolium medium</name>
    <dbReference type="NCBI Taxonomy" id="97028"/>
    <lineage>
        <taxon>Eukaryota</taxon>
        <taxon>Viridiplantae</taxon>
        <taxon>Streptophyta</taxon>
        <taxon>Embryophyta</taxon>
        <taxon>Tracheophyta</taxon>
        <taxon>Spermatophyta</taxon>
        <taxon>Magnoliopsida</taxon>
        <taxon>eudicotyledons</taxon>
        <taxon>Gunneridae</taxon>
        <taxon>Pentapetalae</taxon>
        <taxon>rosids</taxon>
        <taxon>fabids</taxon>
        <taxon>Fabales</taxon>
        <taxon>Fabaceae</taxon>
        <taxon>Papilionoideae</taxon>
        <taxon>50 kb inversion clade</taxon>
        <taxon>NPAAA clade</taxon>
        <taxon>Hologalegina</taxon>
        <taxon>IRL clade</taxon>
        <taxon>Trifolieae</taxon>
        <taxon>Trifolium</taxon>
    </lineage>
</organism>
<comment type="caution">
    <text evidence="2">The sequence shown here is derived from an EMBL/GenBank/DDBJ whole genome shotgun (WGS) entry which is preliminary data.</text>
</comment>
<keyword evidence="3" id="KW-1185">Reference proteome</keyword>
<feature type="transmembrane region" description="Helical" evidence="1">
    <location>
        <begin position="6"/>
        <end position="25"/>
    </location>
</feature>
<dbReference type="AlphaFoldDB" id="A0A392RWS4"/>
<feature type="transmembrane region" description="Helical" evidence="1">
    <location>
        <begin position="37"/>
        <end position="62"/>
    </location>
</feature>
<dbReference type="Proteomes" id="UP000265520">
    <property type="component" value="Unassembled WGS sequence"/>
</dbReference>
<evidence type="ECO:0000256" key="1">
    <source>
        <dbReference type="SAM" id="Phobius"/>
    </source>
</evidence>
<evidence type="ECO:0000313" key="3">
    <source>
        <dbReference type="Proteomes" id="UP000265520"/>
    </source>
</evidence>
<keyword evidence="1" id="KW-0472">Membrane</keyword>
<reference evidence="2 3" key="1">
    <citation type="journal article" date="2018" name="Front. Plant Sci.">
        <title>Red Clover (Trifolium pratense) and Zigzag Clover (T. medium) - A Picture of Genomic Similarities and Differences.</title>
        <authorList>
            <person name="Dluhosova J."/>
            <person name="Istvanek J."/>
            <person name="Nedelnik J."/>
            <person name="Repkova J."/>
        </authorList>
    </citation>
    <scope>NUCLEOTIDE SEQUENCE [LARGE SCALE GENOMIC DNA]</scope>
    <source>
        <strain evidence="3">cv. 10/8</strain>
        <tissue evidence="2">Leaf</tissue>
    </source>
</reference>
<keyword evidence="1" id="KW-1133">Transmembrane helix</keyword>
<dbReference type="EMBL" id="LXQA010287772">
    <property type="protein sequence ID" value="MCI41093.1"/>
    <property type="molecule type" value="Genomic_DNA"/>
</dbReference>
<protein>
    <submittedName>
        <fullName evidence="2">Uncharacterized protein</fullName>
    </submittedName>
</protein>
<name>A0A392RWS4_9FABA</name>
<accession>A0A392RWS4</accession>
<feature type="non-terminal residue" evidence="2">
    <location>
        <position position="1"/>
    </location>
</feature>
<keyword evidence="1" id="KW-0812">Transmembrane</keyword>
<sequence>DVSGGGGAFGFPSMFQFVFCFLVFGSSLSLRDGSCSVFGYWAVVVSALLPSWWWCLVSWSLVDLYRAGV</sequence>